<sequence length="853" mass="94979">MAEEGEERRRFSNLRGVRWRVDLGILPASPGASVDEHRRAAADSRRRYVSLRRRLLVDPHVPKEEGRSSNLIVDNPLSQNPDSSWGRFFRGAELEKTVDQDLSRLYPEDGSYFQTPTCQAMLRRILLMWCLQHPEYGYRQGMHELLAPLVYVLQVDIDKLSQVRKLHEDCFNDDFDGVPFPDTDMVFSYKPRKDPKWSFGADNQNDSERSSKSNTLDELDPDTKEIILLSDAYGAEGELGIVLSERFMEHDAYSMFDGLMDGGSGVVRMAEFFSPSSVGSSSNLPPVIEASSALFHLLSIVEPTLHNHFIELKVEPQWFALRWLRVLFGREFCLNDLLVVWDKVFACSNNMLLSSDEEYNFRILCSDRGAFIAAMAVSMLLHIRSSLLATELDVFCLQRLLNFPTNIDVQKLIEKANSLQSIAIDANTSSSSFLLKRDSYEFDRVHSNLSSSTPPRTPLHPVSESYWEEKWRNVHKDGTTPKEVERGNSFSKQLKKSLTQKLGLSRTESDPSPVKVLSVSSNDTRNSVRRCLLNTLSDDLDRSNELAGKTQEDEFPIISVHREHPLSSAEPSKLKAAGENVTVSASCVAKLSPLKKSVVEPANENATQGTKCVPEACSSGENSPVFYAARASAGNEPLNGQDTDSESSSVASNSFAGDHDRDEILKDEPSSSNDDNKTIQDSEAASSDKSPDRNGTSERAVVSNERKPFISKFQWLLKLGRPSVEGNMEKSSGETSADKQDGDTSCSPSDGNSNNSRGSVKLASGDKKVMGSLKNLGQNMLENIQVIESAFQQDRGQPGPVENFSNNILGGKGQVTAMAALTELRKISNLLSEIWHISEPEMFSPMYLMMNEH</sequence>
<protein>
    <recommendedName>
        <fullName evidence="3">Rab-GAP TBC domain-containing protein</fullName>
    </recommendedName>
</protein>
<evidence type="ECO:0000259" key="3">
    <source>
        <dbReference type="PROSITE" id="PS50086"/>
    </source>
</evidence>
<dbReference type="PANTHER" id="PTHR22957">
    <property type="entry name" value="TBC1 DOMAIN FAMILY MEMBER GTPASE-ACTIVATING PROTEIN"/>
    <property type="match status" value="1"/>
</dbReference>
<name>A0A0E0QL93_ORYRU</name>
<feature type="compositionally biased region" description="Basic and acidic residues" evidence="2">
    <location>
        <begin position="657"/>
        <end position="680"/>
    </location>
</feature>
<keyword evidence="1" id="KW-0343">GTPase activation</keyword>
<dbReference type="Gene3D" id="1.10.472.80">
    <property type="entry name" value="Ypt/Rab-GAP domain of gyp1p, domain 3"/>
    <property type="match status" value="1"/>
</dbReference>
<dbReference type="Gramene" id="ORUFI08G23060.2">
    <property type="protein sequence ID" value="ORUFI08G23060.2"/>
    <property type="gene ID" value="ORUFI08G23060"/>
</dbReference>
<feature type="region of interest" description="Disordered" evidence="2">
    <location>
        <begin position="197"/>
        <end position="218"/>
    </location>
</feature>
<dbReference type="SUPFAM" id="SSF47923">
    <property type="entry name" value="Ypt/Rab-GAP domain of gyp1p"/>
    <property type="match status" value="2"/>
</dbReference>
<feature type="region of interest" description="Disordered" evidence="2">
    <location>
        <begin position="724"/>
        <end position="765"/>
    </location>
</feature>
<feature type="compositionally biased region" description="Basic and acidic residues" evidence="2">
    <location>
        <begin position="727"/>
        <end position="742"/>
    </location>
</feature>
<organism evidence="4 5">
    <name type="scientific">Oryza rufipogon</name>
    <name type="common">Brownbeard rice</name>
    <name type="synonym">Asian wild rice</name>
    <dbReference type="NCBI Taxonomy" id="4529"/>
    <lineage>
        <taxon>Eukaryota</taxon>
        <taxon>Viridiplantae</taxon>
        <taxon>Streptophyta</taxon>
        <taxon>Embryophyta</taxon>
        <taxon>Tracheophyta</taxon>
        <taxon>Spermatophyta</taxon>
        <taxon>Magnoliopsida</taxon>
        <taxon>Liliopsida</taxon>
        <taxon>Poales</taxon>
        <taxon>Poaceae</taxon>
        <taxon>BOP clade</taxon>
        <taxon>Oryzoideae</taxon>
        <taxon>Oryzeae</taxon>
        <taxon>Oryzinae</taxon>
        <taxon>Oryza</taxon>
    </lineage>
</organism>
<dbReference type="Pfam" id="PF00566">
    <property type="entry name" value="RabGAP-TBC"/>
    <property type="match status" value="2"/>
</dbReference>
<proteinExistence type="predicted"/>
<evidence type="ECO:0000256" key="1">
    <source>
        <dbReference type="ARBA" id="ARBA00022468"/>
    </source>
</evidence>
<dbReference type="FunFam" id="1.10.472.80:FF:000034">
    <property type="entry name" value="TBC1 domain family member 5"/>
    <property type="match status" value="1"/>
</dbReference>
<dbReference type="InterPro" id="IPR035969">
    <property type="entry name" value="Rab-GAP_TBC_sf"/>
</dbReference>
<reference evidence="4" key="2">
    <citation type="submission" date="2015-06" db="UniProtKB">
        <authorList>
            <consortium name="EnsemblPlants"/>
        </authorList>
    </citation>
    <scope>IDENTIFICATION</scope>
</reference>
<dbReference type="STRING" id="4529.A0A0E0QL93"/>
<accession>A0A0E0QL93</accession>
<dbReference type="InterPro" id="IPR000195">
    <property type="entry name" value="Rab-GAP-TBC_dom"/>
</dbReference>
<dbReference type="eggNOG" id="KOG1091">
    <property type="taxonomic scope" value="Eukaryota"/>
</dbReference>
<dbReference type="Gene3D" id="1.10.8.270">
    <property type="entry name" value="putative rabgap domain of human tbc1 domain family member 14 like domains"/>
    <property type="match status" value="1"/>
</dbReference>
<dbReference type="Proteomes" id="UP000008022">
    <property type="component" value="Unassembled WGS sequence"/>
</dbReference>
<dbReference type="FunFam" id="1.10.8.270:FF:000038">
    <property type="entry name" value="Ypt/Rab-GAP domain of gyp1p superfamily protein"/>
    <property type="match status" value="1"/>
</dbReference>
<dbReference type="SMART" id="SM00164">
    <property type="entry name" value="TBC"/>
    <property type="match status" value="1"/>
</dbReference>
<feature type="compositionally biased region" description="Polar residues" evidence="2">
    <location>
        <begin position="743"/>
        <end position="758"/>
    </location>
</feature>
<dbReference type="PANTHER" id="PTHR22957:SF337">
    <property type="entry name" value="TBC1 DOMAIN FAMILY MEMBER 5"/>
    <property type="match status" value="1"/>
</dbReference>
<feature type="region of interest" description="Disordered" evidence="2">
    <location>
        <begin position="500"/>
        <end position="521"/>
    </location>
</feature>
<evidence type="ECO:0000313" key="4">
    <source>
        <dbReference type="EnsemblPlants" id="ORUFI08G23060.2"/>
    </source>
</evidence>
<dbReference type="OMA" id="NEANDHE"/>
<dbReference type="AlphaFoldDB" id="A0A0E0QL93"/>
<feature type="domain" description="Rab-GAP TBC" evidence="3">
    <location>
        <begin position="9"/>
        <end position="348"/>
    </location>
</feature>
<keyword evidence="5" id="KW-1185">Reference proteome</keyword>
<evidence type="ECO:0000256" key="2">
    <source>
        <dbReference type="SAM" id="MobiDB-lite"/>
    </source>
</evidence>
<evidence type="ECO:0000313" key="5">
    <source>
        <dbReference type="Proteomes" id="UP000008022"/>
    </source>
</evidence>
<reference evidence="5" key="1">
    <citation type="submission" date="2013-06" db="EMBL/GenBank/DDBJ databases">
        <authorList>
            <person name="Zhao Q."/>
        </authorList>
    </citation>
    <scope>NUCLEOTIDE SEQUENCE</scope>
    <source>
        <strain evidence="5">cv. W1943</strain>
    </source>
</reference>
<dbReference type="PROSITE" id="PS50086">
    <property type="entry name" value="TBC_RABGAP"/>
    <property type="match status" value="1"/>
</dbReference>
<dbReference type="GO" id="GO:0005096">
    <property type="term" value="F:GTPase activator activity"/>
    <property type="evidence" value="ECO:0007669"/>
    <property type="project" value="UniProtKB-KW"/>
</dbReference>
<feature type="region of interest" description="Disordered" evidence="2">
    <location>
        <begin position="634"/>
        <end position="703"/>
    </location>
</feature>
<dbReference type="EnsemblPlants" id="ORUFI08G23060.2">
    <property type="protein sequence ID" value="ORUFI08G23060.2"/>
    <property type="gene ID" value="ORUFI08G23060"/>
</dbReference>